<dbReference type="EMBL" id="ANJA01003547">
    <property type="protein sequence ID" value="ETO62738.1"/>
    <property type="molecule type" value="Genomic_DNA"/>
</dbReference>
<protein>
    <recommendedName>
        <fullName evidence="2">Structural maintenance of chromosomes protein 5</fullName>
    </recommendedName>
</protein>
<dbReference type="SUPFAM" id="SSF52540">
    <property type="entry name" value="P-loop containing nucleoside triphosphate hydrolases"/>
    <property type="match status" value="2"/>
</dbReference>
<evidence type="ECO:0000256" key="1">
    <source>
        <dbReference type="ARBA" id="ARBA00010171"/>
    </source>
</evidence>
<comment type="similarity">
    <text evidence="1">Belongs to the SMC family. SMC5 subfamily.</text>
</comment>
<sequence length="1100" mass="126790">MVMGDVTVSSSEGSDEYVDGSIYRVKLHNFLTYSDAEFYPGPRLNLILGPNGTGKSSIVCALCVGLAGSTKLLGRADKVGQFVRHEKESGYTEIELFFERGNKVIRRNIFRDNKSTWQVNGKDSTLKNVAGIMEVAHIQIDNLCQFLPQDKVGEFSRMNAVQLLKATENAITDSDLAAKHEEIIELQHSMSDKGRELEHARAALELKKSENAQRQKEVERIEDYEARIEETAVMEKKCLWLEFEKAKAEVEELKEEKIRCREAIKKERKEKIDPLVDLLKKEQIKLDDVKAEKTEVDSEKRQLVDRIRQEKNHIESMEGAQIQTLSDVKELRNQHNSTRRKLERLERDVAEWRKEREGMPNDDDLKEQKEQLERQQRAKDMEETEIRSKREALSRELAYVDSERRKVTGKLEKLDNEDVQRRLALQRADPDCVYAADWAKNNQHRLKRKVWGPIALEMKLNETMHAKYVEDTLPKWLLGALVAECYDDYNTILREVNNGNSDRRVKASIVIVENGTCHAVHRPFSIQQMDDYRQRYGIKGFLDELVTAPDIVHEALRAHGGLHTVMVGSQQTEDIINRGGQIFNDIASSERKSAFVTPYKKYVTSVSKYGNRNVTTRTNDLLNPRLLAASTSNEDEKSEMKNILHELEARERRIQDEITDLKAQEKQYAEEKRKVQHRITEIRSQRKTIIRLDDKITEGDNKIYSLKSELAQDVSAKEEALTRKLRNQASKQAQQIKNCLQLSKDLFRASAREACLALQLGTQQVRVDFTQKHLKQMETTLRKLKEAHQLAKDNLLTVARKAMDVKRKAEEEAPWDDYEERFSHLPDDLDELLGKIENNKAALECFRGDRTIRELYERVCKEIRDDEAHLSDLESFVTHGEDTINGIKVGFIQWNEEVSLVLRVLLRLGRDQQGKWHADLKEVVEQIDTSFREFFKDIGCVGEILLDDADPDVAKWGIQRRAQFRKNTKLSTMTAEEQSGGEKSVGTIMYLMALQSLTKCPFRVVDEINQGMDVYNERKVFQRITKSACGSKLPQYFLITPKLITGLTYHRDTKVMVILNGPYNNIRQELWDPDRFIACGKQGKRKGGVVNGSAKKRIRA</sequence>
<feature type="compositionally biased region" description="Basic and acidic residues" evidence="5">
    <location>
        <begin position="366"/>
        <end position="389"/>
    </location>
</feature>
<dbReference type="InterPro" id="IPR003395">
    <property type="entry name" value="RecF/RecN/SMC_N"/>
</dbReference>
<proteinExistence type="inferred from homology"/>
<name>A0A080Z7X7_PHYNI</name>
<dbReference type="GO" id="GO:0000724">
    <property type="term" value="P:double-strand break repair via homologous recombination"/>
    <property type="evidence" value="ECO:0007669"/>
    <property type="project" value="TreeGrafter"/>
</dbReference>
<dbReference type="AlphaFoldDB" id="A0A080Z7X7"/>
<feature type="domain" description="RecF/RecN/SMC N-terminal" evidence="6">
    <location>
        <begin position="22"/>
        <end position="1028"/>
    </location>
</feature>
<dbReference type="PANTHER" id="PTHR45916:SF1">
    <property type="entry name" value="STRUCTURAL MAINTENANCE OF CHROMOSOMES PROTEIN 5"/>
    <property type="match status" value="1"/>
</dbReference>
<dbReference type="GO" id="GO:0005634">
    <property type="term" value="C:nucleus"/>
    <property type="evidence" value="ECO:0007669"/>
    <property type="project" value="TreeGrafter"/>
</dbReference>
<keyword evidence="3 4" id="KW-0175">Coiled coil</keyword>
<evidence type="ECO:0000256" key="4">
    <source>
        <dbReference type="SAM" id="Coils"/>
    </source>
</evidence>
<feature type="coiled-coil region" evidence="4">
    <location>
        <begin position="633"/>
        <end position="678"/>
    </location>
</feature>
<dbReference type="Pfam" id="PF02463">
    <property type="entry name" value="SMC_N"/>
    <property type="match status" value="1"/>
</dbReference>
<dbReference type="Proteomes" id="UP000028582">
    <property type="component" value="Unassembled WGS sequence"/>
</dbReference>
<accession>A0A080Z7X7</accession>
<gene>
    <name evidence="7" type="ORF">F444_19388</name>
</gene>
<dbReference type="Gene3D" id="3.40.50.300">
    <property type="entry name" value="P-loop containing nucleotide triphosphate hydrolases"/>
    <property type="match status" value="2"/>
</dbReference>
<dbReference type="GO" id="GO:0003697">
    <property type="term" value="F:single-stranded DNA binding"/>
    <property type="evidence" value="ECO:0007669"/>
    <property type="project" value="TreeGrafter"/>
</dbReference>
<feature type="region of interest" description="Disordered" evidence="5">
    <location>
        <begin position="353"/>
        <end position="389"/>
    </location>
</feature>
<evidence type="ECO:0000256" key="5">
    <source>
        <dbReference type="SAM" id="MobiDB-lite"/>
    </source>
</evidence>
<evidence type="ECO:0000259" key="6">
    <source>
        <dbReference type="Pfam" id="PF02463"/>
    </source>
</evidence>
<evidence type="ECO:0000256" key="2">
    <source>
        <dbReference type="ARBA" id="ARBA00018687"/>
    </source>
</evidence>
<dbReference type="GO" id="GO:0030915">
    <property type="term" value="C:Smc5-Smc6 complex"/>
    <property type="evidence" value="ECO:0007669"/>
    <property type="project" value="TreeGrafter"/>
</dbReference>
<dbReference type="OrthoDB" id="10254973at2759"/>
<comment type="caution">
    <text evidence="7">The sequence shown here is derived from an EMBL/GenBank/DDBJ whole genome shotgun (WGS) entry which is preliminary data.</text>
</comment>
<evidence type="ECO:0000313" key="8">
    <source>
        <dbReference type="Proteomes" id="UP000028582"/>
    </source>
</evidence>
<evidence type="ECO:0000256" key="3">
    <source>
        <dbReference type="ARBA" id="ARBA00023054"/>
    </source>
</evidence>
<dbReference type="PANTHER" id="PTHR45916">
    <property type="entry name" value="STRUCTURAL MAINTENANCE OF CHROMOSOMES PROTEIN 5"/>
    <property type="match status" value="1"/>
</dbReference>
<reference evidence="7 8" key="1">
    <citation type="submission" date="2013-11" db="EMBL/GenBank/DDBJ databases">
        <title>The Genome Sequence of Phytophthora parasitica P1976.</title>
        <authorList>
            <consortium name="The Broad Institute Genomics Platform"/>
            <person name="Russ C."/>
            <person name="Tyler B."/>
            <person name="Panabieres F."/>
            <person name="Shan W."/>
            <person name="Tripathy S."/>
            <person name="Grunwald N."/>
            <person name="Machado M."/>
            <person name="Johnson C.S."/>
            <person name="Walker B."/>
            <person name="Young S."/>
            <person name="Zeng Q."/>
            <person name="Gargeya S."/>
            <person name="Fitzgerald M."/>
            <person name="Haas B."/>
            <person name="Abouelleil A."/>
            <person name="Allen A.W."/>
            <person name="Alvarado L."/>
            <person name="Arachchi H.M."/>
            <person name="Berlin A.M."/>
            <person name="Chapman S.B."/>
            <person name="Gainer-Dewar J."/>
            <person name="Goldberg J."/>
            <person name="Griggs A."/>
            <person name="Gujja S."/>
            <person name="Hansen M."/>
            <person name="Howarth C."/>
            <person name="Imamovic A."/>
            <person name="Ireland A."/>
            <person name="Larimer J."/>
            <person name="McCowan C."/>
            <person name="Murphy C."/>
            <person name="Pearson M."/>
            <person name="Poon T.W."/>
            <person name="Priest M."/>
            <person name="Roberts A."/>
            <person name="Saif S."/>
            <person name="Shea T."/>
            <person name="Sisk P."/>
            <person name="Sykes S."/>
            <person name="Wortman J."/>
            <person name="Nusbaum C."/>
            <person name="Birren B."/>
        </authorList>
    </citation>
    <scope>NUCLEOTIDE SEQUENCE [LARGE SCALE GENOMIC DNA]</scope>
    <source>
        <strain evidence="7 8">P1976</strain>
    </source>
</reference>
<feature type="coiled-coil region" evidence="4">
    <location>
        <begin position="767"/>
        <end position="794"/>
    </location>
</feature>
<evidence type="ECO:0000313" key="7">
    <source>
        <dbReference type="EMBL" id="ETO62738.1"/>
    </source>
</evidence>
<dbReference type="InterPro" id="IPR027417">
    <property type="entry name" value="P-loop_NTPase"/>
</dbReference>
<organism evidence="7 8">
    <name type="scientific">Phytophthora nicotianae P1976</name>
    <dbReference type="NCBI Taxonomy" id="1317066"/>
    <lineage>
        <taxon>Eukaryota</taxon>
        <taxon>Sar</taxon>
        <taxon>Stramenopiles</taxon>
        <taxon>Oomycota</taxon>
        <taxon>Peronosporomycetes</taxon>
        <taxon>Peronosporales</taxon>
        <taxon>Peronosporaceae</taxon>
        <taxon>Phytophthora</taxon>
    </lineage>
</organism>